<gene>
    <name evidence="6" type="primary">CU984579.1</name>
</gene>
<evidence type="ECO:0000256" key="2">
    <source>
        <dbReference type="ARBA" id="ARBA00022741"/>
    </source>
</evidence>
<keyword evidence="4" id="KW-0812">Transmembrane</keyword>
<name>A0A1A8BL30_NOTKA</name>
<accession>A0A1A8BL30</accession>
<dbReference type="InterPro" id="IPR049328">
    <property type="entry name" value="TM_ErbB1"/>
</dbReference>
<dbReference type="GO" id="GO:0005524">
    <property type="term" value="F:ATP binding"/>
    <property type="evidence" value="ECO:0007669"/>
    <property type="project" value="UniProtKB-KW"/>
</dbReference>
<evidence type="ECO:0000259" key="5">
    <source>
        <dbReference type="Pfam" id="PF21314"/>
    </source>
</evidence>
<dbReference type="Pfam" id="PF21314">
    <property type="entry name" value="TM_ErbB1"/>
    <property type="match status" value="1"/>
</dbReference>
<keyword evidence="4" id="KW-1133">Transmembrane helix</keyword>
<sequence length="233" mass="25563">MRRKLTQIQMKITSNRMTNPTGDLPLPLLIICLVSINPLPTASGVTGKPPDLSEYDVYEDTVTPSGLVPVSQQVIQRCDYDPCREDQTPCLTLSAVTGCSCPGFTLDSDIPEAPKLKSVSYNGSGVVVRWCAPYSQVTTYVVAVEGREDELVLEETRRSGIVQDMDHRAKVCVFAVNSAGKSDGSCMMYRPVDSWLPLTSGLIGGAVGLLLLLLLVGLLWRRRRQKDMETRNV</sequence>
<evidence type="ECO:0000313" key="6">
    <source>
        <dbReference type="EMBL" id="SBP67220.1"/>
    </source>
</evidence>
<feature type="transmembrane region" description="Helical" evidence="4">
    <location>
        <begin position="195"/>
        <end position="220"/>
    </location>
</feature>
<evidence type="ECO:0000256" key="4">
    <source>
        <dbReference type="SAM" id="Phobius"/>
    </source>
</evidence>
<feature type="domain" description="Epidermal growth factor receptor-like transmembrane-juxtamembrane segment" evidence="5">
    <location>
        <begin position="201"/>
        <end position="226"/>
    </location>
</feature>
<keyword evidence="3" id="KW-0067">ATP-binding</keyword>
<protein>
    <recommendedName>
        <fullName evidence="5">Epidermal growth factor receptor-like transmembrane-juxtamembrane segment domain-containing protein</fullName>
    </recommendedName>
</protein>
<evidence type="ECO:0000256" key="3">
    <source>
        <dbReference type="ARBA" id="ARBA00022840"/>
    </source>
</evidence>
<dbReference type="SUPFAM" id="SSF49265">
    <property type="entry name" value="Fibronectin type III"/>
    <property type="match status" value="1"/>
</dbReference>
<dbReference type="AlphaFoldDB" id="A0A1A8BL30"/>
<dbReference type="EMBL" id="HADZ01003279">
    <property type="protein sequence ID" value="SBP67220.1"/>
    <property type="molecule type" value="Transcribed_RNA"/>
</dbReference>
<reference evidence="6" key="1">
    <citation type="submission" date="2016-05" db="EMBL/GenBank/DDBJ databases">
        <authorList>
            <person name="Lavstsen T."/>
            <person name="Jespersen J.S."/>
        </authorList>
    </citation>
    <scope>NUCLEOTIDE SEQUENCE</scope>
    <source>
        <tissue evidence="6">Brain</tissue>
    </source>
</reference>
<keyword evidence="1" id="KW-0597">Phosphoprotein</keyword>
<evidence type="ECO:0000256" key="1">
    <source>
        <dbReference type="ARBA" id="ARBA00022553"/>
    </source>
</evidence>
<reference evidence="6" key="2">
    <citation type="submission" date="2016-06" db="EMBL/GenBank/DDBJ databases">
        <title>The genome of a short-lived fish provides insights into sex chromosome evolution and the genetic control of aging.</title>
        <authorList>
            <person name="Reichwald K."/>
            <person name="Felder M."/>
            <person name="Petzold A."/>
            <person name="Koch P."/>
            <person name="Groth M."/>
            <person name="Platzer M."/>
        </authorList>
    </citation>
    <scope>NUCLEOTIDE SEQUENCE</scope>
    <source>
        <tissue evidence="6">Brain</tissue>
    </source>
</reference>
<proteinExistence type="predicted"/>
<keyword evidence="4" id="KW-0472">Membrane</keyword>
<keyword evidence="2" id="KW-0547">Nucleotide-binding</keyword>
<organism evidence="6">
    <name type="scientific">Nothobranchius kadleci</name>
    <name type="common">African annual killifish</name>
    <dbReference type="NCBI Taxonomy" id="1051664"/>
    <lineage>
        <taxon>Eukaryota</taxon>
        <taxon>Metazoa</taxon>
        <taxon>Chordata</taxon>
        <taxon>Craniata</taxon>
        <taxon>Vertebrata</taxon>
        <taxon>Euteleostomi</taxon>
        <taxon>Actinopterygii</taxon>
        <taxon>Neopterygii</taxon>
        <taxon>Teleostei</taxon>
        <taxon>Neoteleostei</taxon>
        <taxon>Acanthomorphata</taxon>
        <taxon>Ovalentaria</taxon>
        <taxon>Atherinomorphae</taxon>
        <taxon>Cyprinodontiformes</taxon>
        <taxon>Nothobranchiidae</taxon>
        <taxon>Nothobranchius</taxon>
    </lineage>
</organism>
<dbReference type="InterPro" id="IPR036116">
    <property type="entry name" value="FN3_sf"/>
</dbReference>